<protein>
    <submittedName>
        <fullName evidence="2">Uncharacterized protein</fullName>
    </submittedName>
</protein>
<reference evidence="2" key="2">
    <citation type="submission" date="2021-04" db="EMBL/GenBank/DDBJ databases">
        <authorList>
            <person name="Gilroy R."/>
        </authorList>
    </citation>
    <scope>NUCLEOTIDE SEQUENCE</scope>
    <source>
        <strain evidence="2">CHK32-1732</strain>
    </source>
</reference>
<feature type="compositionally biased region" description="Basic and acidic residues" evidence="1">
    <location>
        <begin position="97"/>
        <end position="106"/>
    </location>
</feature>
<organism evidence="2 3">
    <name type="scientific">Candidatus Corynebacterium avicola</name>
    <dbReference type="NCBI Taxonomy" id="2838527"/>
    <lineage>
        <taxon>Bacteria</taxon>
        <taxon>Bacillati</taxon>
        <taxon>Actinomycetota</taxon>
        <taxon>Actinomycetes</taxon>
        <taxon>Mycobacteriales</taxon>
        <taxon>Corynebacteriaceae</taxon>
        <taxon>Corynebacterium</taxon>
    </lineage>
</organism>
<feature type="compositionally biased region" description="Low complexity" evidence="1">
    <location>
        <begin position="28"/>
        <end position="52"/>
    </location>
</feature>
<comment type="caution">
    <text evidence="2">The sequence shown here is derived from an EMBL/GenBank/DDBJ whole genome shotgun (WGS) entry which is preliminary data.</text>
</comment>
<evidence type="ECO:0000256" key="1">
    <source>
        <dbReference type="SAM" id="MobiDB-lite"/>
    </source>
</evidence>
<dbReference type="Proteomes" id="UP000824190">
    <property type="component" value="Unassembled WGS sequence"/>
</dbReference>
<evidence type="ECO:0000313" key="2">
    <source>
        <dbReference type="EMBL" id="HIW92551.1"/>
    </source>
</evidence>
<feature type="region of interest" description="Disordered" evidence="1">
    <location>
        <begin position="86"/>
        <end position="150"/>
    </location>
</feature>
<feature type="non-terminal residue" evidence="2">
    <location>
        <position position="150"/>
    </location>
</feature>
<name>A0A9D1UN06_9CORY</name>
<dbReference type="AlphaFoldDB" id="A0A9D1UN06"/>
<feature type="compositionally biased region" description="Acidic residues" evidence="1">
    <location>
        <begin position="57"/>
        <end position="68"/>
    </location>
</feature>
<dbReference type="PROSITE" id="PS51257">
    <property type="entry name" value="PROKAR_LIPOPROTEIN"/>
    <property type="match status" value="1"/>
</dbReference>
<dbReference type="EMBL" id="DXGC01000110">
    <property type="protein sequence ID" value="HIW92551.1"/>
    <property type="molecule type" value="Genomic_DNA"/>
</dbReference>
<feature type="region of interest" description="Disordered" evidence="1">
    <location>
        <begin position="28"/>
        <end position="69"/>
    </location>
</feature>
<evidence type="ECO:0000313" key="3">
    <source>
        <dbReference type="Proteomes" id="UP000824190"/>
    </source>
</evidence>
<sequence>MRPLHSPQHFVTLAVPLTAAVLALGACSSEDSSKASSTDSPADASTEASSEPLLGEVSEDGSCDPEIVDIDHESPSMTLIYNAAAGTPENELTTEVHFTDPDREPEFGGGLGHGGGGDDSRASLSTGTPNEEIDHIEVTATPVDGDPETC</sequence>
<accession>A0A9D1UN06</accession>
<reference evidence="2" key="1">
    <citation type="journal article" date="2021" name="PeerJ">
        <title>Extensive microbial diversity within the chicken gut microbiome revealed by metagenomics and culture.</title>
        <authorList>
            <person name="Gilroy R."/>
            <person name="Ravi A."/>
            <person name="Getino M."/>
            <person name="Pursley I."/>
            <person name="Horton D.L."/>
            <person name="Alikhan N.F."/>
            <person name="Baker D."/>
            <person name="Gharbi K."/>
            <person name="Hall N."/>
            <person name="Watson M."/>
            <person name="Adriaenssens E.M."/>
            <person name="Foster-Nyarko E."/>
            <person name="Jarju S."/>
            <person name="Secka A."/>
            <person name="Antonio M."/>
            <person name="Oren A."/>
            <person name="Chaudhuri R.R."/>
            <person name="La Ragione R."/>
            <person name="Hildebrand F."/>
            <person name="Pallen M.J."/>
        </authorList>
    </citation>
    <scope>NUCLEOTIDE SEQUENCE</scope>
    <source>
        <strain evidence="2">CHK32-1732</strain>
    </source>
</reference>
<proteinExistence type="predicted"/>
<gene>
    <name evidence="2" type="ORF">H9870_12940</name>
</gene>